<dbReference type="CDD" id="cd08351">
    <property type="entry name" value="ChaP_like"/>
    <property type="match status" value="1"/>
</dbReference>
<dbReference type="EMBL" id="FMZE01000001">
    <property type="protein sequence ID" value="SDC06734.1"/>
    <property type="molecule type" value="Genomic_DNA"/>
</dbReference>
<organism evidence="1 2">
    <name type="scientific">Prauserella marina</name>
    <dbReference type="NCBI Taxonomy" id="530584"/>
    <lineage>
        <taxon>Bacteria</taxon>
        <taxon>Bacillati</taxon>
        <taxon>Actinomycetota</taxon>
        <taxon>Actinomycetes</taxon>
        <taxon>Pseudonocardiales</taxon>
        <taxon>Pseudonocardiaceae</taxon>
        <taxon>Prauserella</taxon>
    </lineage>
</organism>
<dbReference type="STRING" id="530584.SAMN05421630_101298"/>
<dbReference type="Proteomes" id="UP000199494">
    <property type="component" value="Unassembled WGS sequence"/>
</dbReference>
<evidence type="ECO:0000313" key="1">
    <source>
        <dbReference type="EMBL" id="SDC06734.1"/>
    </source>
</evidence>
<protein>
    <submittedName>
        <fullName evidence="1">Uncharacterized protein</fullName>
    </submittedName>
</protein>
<dbReference type="PROSITE" id="PS51819">
    <property type="entry name" value="VOC"/>
    <property type="match status" value="1"/>
</dbReference>
<keyword evidence="2" id="KW-1185">Reference proteome</keyword>
<dbReference type="SUPFAM" id="SSF54593">
    <property type="entry name" value="Glyoxalase/Bleomycin resistance protein/Dihydroxybiphenyl dioxygenase"/>
    <property type="match status" value="1"/>
</dbReference>
<dbReference type="InterPro" id="IPR037523">
    <property type="entry name" value="VOC_core"/>
</dbReference>
<dbReference type="AlphaFoldDB" id="A0A222VMV6"/>
<accession>A0A222VMV6</accession>
<dbReference type="KEGG" id="pmad:BAY61_09685"/>
<dbReference type="Gene3D" id="3.10.180.10">
    <property type="entry name" value="2,3-Dihydroxybiphenyl 1,2-Dioxygenase, domain 1"/>
    <property type="match status" value="1"/>
</dbReference>
<sequence>MTIQLNHTIVPSRDKAATATFVADILGLGAPEPFGPFLVVKTDNEVSLDFLDTTGEIPSLHYAFLVSEAEFDEIFGRITEAGLGYWADPMHAKPGEINHGDGGRGVYFDGPDGQNLEILTRPYGSGAP</sequence>
<gene>
    <name evidence="1" type="ORF">SAMN05421630_101298</name>
</gene>
<evidence type="ECO:0000313" key="2">
    <source>
        <dbReference type="Proteomes" id="UP000199494"/>
    </source>
</evidence>
<reference evidence="1 2" key="1">
    <citation type="submission" date="2016-10" db="EMBL/GenBank/DDBJ databases">
        <authorList>
            <person name="de Groot N.N."/>
        </authorList>
    </citation>
    <scope>NUCLEOTIDE SEQUENCE [LARGE SCALE GENOMIC DNA]</scope>
    <source>
        <strain evidence="1 2">CGMCC 4.5506</strain>
    </source>
</reference>
<dbReference type="OrthoDB" id="9810341at2"/>
<proteinExistence type="predicted"/>
<dbReference type="InterPro" id="IPR029068">
    <property type="entry name" value="Glyas_Bleomycin-R_OHBP_Dase"/>
</dbReference>
<name>A0A222VMV6_9PSEU</name>
<dbReference type="RefSeq" id="WP_091795342.1">
    <property type="nucleotide sequence ID" value="NZ_CP016353.1"/>
</dbReference>